<comment type="similarity">
    <text evidence="5">Belongs to the Prp family.</text>
</comment>
<dbReference type="SUPFAM" id="SSF118010">
    <property type="entry name" value="TM1457-like"/>
    <property type="match status" value="1"/>
</dbReference>
<keyword evidence="1" id="KW-0690">Ribosome biogenesis</keyword>
<sequence>MITVDITRNDDQKIVSFTMSGHAGSGPYGHDLVCAGASAVSFGSVNAIAALCGVELDIEMEDDGGFLRCYVPNDLDEVTFEKVQLLLEGMLVSLQSIAEEYSRNIQVNDTIGR</sequence>
<keyword evidence="4" id="KW-0788">Thiol protease</keyword>
<protein>
    <recommendedName>
        <fullName evidence="6">Ribosomal processing cysteine protease Prp</fullName>
    </recommendedName>
</protein>
<dbReference type="InterPro" id="IPR007422">
    <property type="entry name" value="Peptidase_Prp"/>
</dbReference>
<keyword evidence="8" id="KW-1185">Reference proteome</keyword>
<evidence type="ECO:0000256" key="1">
    <source>
        <dbReference type="ARBA" id="ARBA00022517"/>
    </source>
</evidence>
<evidence type="ECO:0000256" key="5">
    <source>
        <dbReference type="ARBA" id="ARBA00044503"/>
    </source>
</evidence>
<keyword evidence="3" id="KW-0378">Hydrolase</keyword>
<dbReference type="Proteomes" id="UP000193006">
    <property type="component" value="Chromosome"/>
</dbReference>
<evidence type="ECO:0000256" key="3">
    <source>
        <dbReference type="ARBA" id="ARBA00022801"/>
    </source>
</evidence>
<proteinExistence type="inferred from homology"/>
<name>A0A1X9MIU3_9BACI</name>
<dbReference type="InterPro" id="IPR036764">
    <property type="entry name" value="Peptidase_Prp_sf"/>
</dbReference>
<dbReference type="GO" id="GO:0008234">
    <property type="term" value="F:cysteine-type peptidase activity"/>
    <property type="evidence" value="ECO:0007669"/>
    <property type="project" value="UniProtKB-KW"/>
</dbReference>
<dbReference type="GO" id="GO:0006508">
    <property type="term" value="P:proteolysis"/>
    <property type="evidence" value="ECO:0007669"/>
    <property type="project" value="UniProtKB-KW"/>
</dbReference>
<dbReference type="Pfam" id="PF04327">
    <property type="entry name" value="Peptidase_Prp"/>
    <property type="match status" value="1"/>
</dbReference>
<dbReference type="Gene3D" id="3.30.70.1490">
    <property type="entry name" value="Cysteine protease Prp"/>
    <property type="match status" value="1"/>
</dbReference>
<dbReference type="KEGG" id="bkw:BkAM31D_17980"/>
<dbReference type="RefSeq" id="WP_066153079.1">
    <property type="nucleotide sequence ID" value="NZ_CP020814.1"/>
</dbReference>
<evidence type="ECO:0000256" key="6">
    <source>
        <dbReference type="ARBA" id="ARBA00044538"/>
    </source>
</evidence>
<dbReference type="PANTHER" id="PTHR39178:SF1">
    <property type="entry name" value="RIBOSOMAL-PROCESSING CYSTEINE PROTEASE PRP"/>
    <property type="match status" value="1"/>
</dbReference>
<keyword evidence="2" id="KW-0645">Protease</keyword>
<evidence type="ECO:0000313" key="8">
    <source>
        <dbReference type="Proteomes" id="UP000193006"/>
    </source>
</evidence>
<gene>
    <name evidence="7" type="ORF">BkAM31D_17980</name>
</gene>
<dbReference type="PANTHER" id="PTHR39178">
    <property type="entry name" value="HYPOTHETICAL RIBOSOME-ASSOCIATED PROTEIN"/>
    <property type="match status" value="1"/>
</dbReference>
<evidence type="ECO:0000256" key="2">
    <source>
        <dbReference type="ARBA" id="ARBA00022670"/>
    </source>
</evidence>
<dbReference type="CDD" id="cd16332">
    <property type="entry name" value="Prp-like"/>
    <property type="match status" value="1"/>
</dbReference>
<accession>A0A1X9MIU3</accession>
<evidence type="ECO:0000256" key="4">
    <source>
        <dbReference type="ARBA" id="ARBA00022807"/>
    </source>
</evidence>
<dbReference type="NCBIfam" id="NF011126">
    <property type="entry name" value="PRK14553.1-6"/>
    <property type="match status" value="1"/>
</dbReference>
<dbReference type="EMBL" id="CP020814">
    <property type="protein sequence ID" value="ARK31581.1"/>
    <property type="molecule type" value="Genomic_DNA"/>
</dbReference>
<reference evidence="7 8" key="1">
    <citation type="submission" date="2017-04" db="EMBL/GenBank/DDBJ databases">
        <title>Bacillus krulwichiae AM31D Genome sequencing and assembly.</title>
        <authorList>
            <person name="Krulwich T.A."/>
            <person name="Anastor L."/>
            <person name="Ehrlich R."/>
            <person name="Ehrlich G.D."/>
            <person name="Janto B."/>
        </authorList>
    </citation>
    <scope>NUCLEOTIDE SEQUENCE [LARGE SCALE GENOMIC DNA]</scope>
    <source>
        <strain evidence="7 8">AM31D</strain>
    </source>
</reference>
<dbReference type="STRING" id="199441.BkAM31D_17980"/>
<dbReference type="AlphaFoldDB" id="A0A1X9MIU3"/>
<dbReference type="GO" id="GO:0042254">
    <property type="term" value="P:ribosome biogenesis"/>
    <property type="evidence" value="ECO:0007669"/>
    <property type="project" value="UniProtKB-KW"/>
</dbReference>
<organism evidence="7 8">
    <name type="scientific">Halalkalibacter krulwichiae</name>
    <dbReference type="NCBI Taxonomy" id="199441"/>
    <lineage>
        <taxon>Bacteria</taxon>
        <taxon>Bacillati</taxon>
        <taxon>Bacillota</taxon>
        <taxon>Bacilli</taxon>
        <taxon>Bacillales</taxon>
        <taxon>Bacillaceae</taxon>
        <taxon>Halalkalibacter</taxon>
    </lineage>
</organism>
<evidence type="ECO:0000313" key="7">
    <source>
        <dbReference type="EMBL" id="ARK31581.1"/>
    </source>
</evidence>